<keyword evidence="5" id="KW-1185">Reference proteome</keyword>
<dbReference type="InterPro" id="IPR036013">
    <property type="entry name" value="Band_7/SPFH_dom_sf"/>
</dbReference>
<gene>
    <name evidence="4" type="ORF">DWB61_15675</name>
</gene>
<keyword evidence="2" id="KW-0472">Membrane</keyword>
<reference evidence="4 5" key="1">
    <citation type="submission" date="2018-07" db="EMBL/GenBank/DDBJ databases">
        <title>Draft genome sequence of Ancylomarina sp. M1P.</title>
        <authorList>
            <person name="Yadav S."/>
            <person name="Villanueva L."/>
            <person name="Damste J.S.S."/>
        </authorList>
    </citation>
    <scope>NUCLEOTIDE SEQUENCE [LARGE SCALE GENOMIC DNA]</scope>
    <source>
        <strain evidence="4 5">M1P</strain>
    </source>
</reference>
<dbReference type="SUPFAM" id="SSF117892">
    <property type="entry name" value="Band 7/SPFH domain"/>
    <property type="match status" value="1"/>
</dbReference>
<dbReference type="EMBL" id="QQWG01000021">
    <property type="protein sequence ID" value="RRG19346.1"/>
    <property type="molecule type" value="Genomic_DNA"/>
</dbReference>
<evidence type="ECO:0000313" key="5">
    <source>
        <dbReference type="Proteomes" id="UP000285794"/>
    </source>
</evidence>
<dbReference type="Gene3D" id="3.30.479.30">
    <property type="entry name" value="Band 7 domain"/>
    <property type="match status" value="1"/>
</dbReference>
<dbReference type="CDD" id="cd03402">
    <property type="entry name" value="SPFH_like_u2"/>
    <property type="match status" value="1"/>
</dbReference>
<dbReference type="SMART" id="SM00244">
    <property type="entry name" value="PHB"/>
    <property type="match status" value="1"/>
</dbReference>
<dbReference type="GO" id="GO:0016020">
    <property type="term" value="C:membrane"/>
    <property type="evidence" value="ECO:0007669"/>
    <property type="project" value="UniProtKB-SubCell"/>
</dbReference>
<dbReference type="InterPro" id="IPR001107">
    <property type="entry name" value="Band_7"/>
</dbReference>
<accession>A0A425XXG6</accession>
<feature type="domain" description="Band 7" evidence="3">
    <location>
        <begin position="50"/>
        <end position="216"/>
    </location>
</feature>
<sequence length="284" mass="31412">MTQERSFVPISGYFGVFLVLILILAGVFGLAVIHHPAFIIALLVGVFMLPGFVVVNPNQSVVLILFGEYKGTVKANGFFWVNPFFSKRKVSLRARNLDSDPIKVNDKIGNPIMIGVVLVWRVNDTFKATFDVNDYSNFVAIQSEAAIRGMAGSYPYDNFEDEQAEITLRSGGNEVSELLERELAERLEIAGIEVMEARINYLAYASEIAGAMLRRQQATAVVAARFKIVEGAVSMVEMALEQLKEKDVIELDEEKKATMVSSLMVVLCSDKDVTPVINTGSLYQ</sequence>
<comment type="caution">
    <text evidence="4">The sequence shown here is derived from an EMBL/GenBank/DDBJ whole genome shotgun (WGS) entry which is preliminary data.</text>
</comment>
<dbReference type="RefSeq" id="WP_125031830.1">
    <property type="nucleotide sequence ID" value="NZ_JAPXVP010000018.1"/>
</dbReference>
<organism evidence="4 5">
    <name type="scientific">Ancylomarina euxinus</name>
    <dbReference type="NCBI Taxonomy" id="2283627"/>
    <lineage>
        <taxon>Bacteria</taxon>
        <taxon>Pseudomonadati</taxon>
        <taxon>Bacteroidota</taxon>
        <taxon>Bacteroidia</taxon>
        <taxon>Marinilabiliales</taxon>
        <taxon>Marinifilaceae</taxon>
        <taxon>Ancylomarina</taxon>
    </lineage>
</organism>
<name>A0A425XXG6_9BACT</name>
<comment type="subcellular location">
    <subcellularLocation>
        <location evidence="1">Membrane</location>
        <topology evidence="1">Single-pass membrane protein</topology>
    </subcellularLocation>
</comment>
<dbReference type="OrthoDB" id="9813479at2"/>
<proteinExistence type="predicted"/>
<keyword evidence="2" id="KW-0812">Transmembrane</keyword>
<evidence type="ECO:0000259" key="3">
    <source>
        <dbReference type="SMART" id="SM00244"/>
    </source>
</evidence>
<evidence type="ECO:0000256" key="2">
    <source>
        <dbReference type="SAM" id="Phobius"/>
    </source>
</evidence>
<dbReference type="AlphaFoldDB" id="A0A425XXG6"/>
<dbReference type="Pfam" id="PF01145">
    <property type="entry name" value="Band_7"/>
    <property type="match status" value="1"/>
</dbReference>
<keyword evidence="2" id="KW-1133">Transmembrane helix</keyword>
<evidence type="ECO:0000313" key="4">
    <source>
        <dbReference type="EMBL" id="RRG19346.1"/>
    </source>
</evidence>
<dbReference type="Proteomes" id="UP000285794">
    <property type="component" value="Unassembled WGS sequence"/>
</dbReference>
<protein>
    <submittedName>
        <fullName evidence="4">SPFH domain-containing protein</fullName>
    </submittedName>
</protein>
<feature type="transmembrane region" description="Helical" evidence="2">
    <location>
        <begin position="12"/>
        <end position="31"/>
    </location>
</feature>
<feature type="transmembrane region" description="Helical" evidence="2">
    <location>
        <begin position="37"/>
        <end position="55"/>
    </location>
</feature>
<dbReference type="PANTHER" id="PTHR43446">
    <property type="entry name" value="MEMBRANE PROTEIN-RELATED"/>
    <property type="match status" value="1"/>
</dbReference>
<dbReference type="PANTHER" id="PTHR43446:SF1">
    <property type="entry name" value="BAND 7 DOMAIN-CONTAINING PROTEIN"/>
    <property type="match status" value="1"/>
</dbReference>
<evidence type="ECO:0000256" key="1">
    <source>
        <dbReference type="ARBA" id="ARBA00004167"/>
    </source>
</evidence>